<accession>A0A2P2KDH7</accession>
<keyword evidence="1" id="KW-0808">Transferase</keyword>
<evidence type="ECO:0000313" key="1">
    <source>
        <dbReference type="EMBL" id="MBX03786.1"/>
    </source>
</evidence>
<name>A0A2P2KDH7_RHIMU</name>
<dbReference type="AlphaFoldDB" id="A0A2P2KDH7"/>
<organism evidence="1">
    <name type="scientific">Rhizophora mucronata</name>
    <name type="common">Asiatic mangrove</name>
    <dbReference type="NCBI Taxonomy" id="61149"/>
    <lineage>
        <taxon>Eukaryota</taxon>
        <taxon>Viridiplantae</taxon>
        <taxon>Streptophyta</taxon>
        <taxon>Embryophyta</taxon>
        <taxon>Tracheophyta</taxon>
        <taxon>Spermatophyta</taxon>
        <taxon>Magnoliopsida</taxon>
        <taxon>eudicotyledons</taxon>
        <taxon>Gunneridae</taxon>
        <taxon>Pentapetalae</taxon>
        <taxon>rosids</taxon>
        <taxon>fabids</taxon>
        <taxon>Malpighiales</taxon>
        <taxon>Rhizophoraceae</taxon>
        <taxon>Rhizophora</taxon>
    </lineage>
</organism>
<keyword evidence="1" id="KW-0032">Aminotransferase</keyword>
<dbReference type="GO" id="GO:0008483">
    <property type="term" value="F:transaminase activity"/>
    <property type="evidence" value="ECO:0007669"/>
    <property type="project" value="UniProtKB-KW"/>
</dbReference>
<sequence length="28" mass="3327">MDFLLLKFAFWTSLEFLVECSVTKVLVF</sequence>
<dbReference type="EMBL" id="GGEC01023302">
    <property type="protein sequence ID" value="MBX03786.1"/>
    <property type="molecule type" value="Transcribed_RNA"/>
</dbReference>
<proteinExistence type="predicted"/>
<reference evidence="1" key="1">
    <citation type="submission" date="2018-02" db="EMBL/GenBank/DDBJ databases">
        <title>Rhizophora mucronata_Transcriptome.</title>
        <authorList>
            <person name="Meera S.P."/>
            <person name="Sreeshan A."/>
            <person name="Augustine A."/>
        </authorList>
    </citation>
    <scope>NUCLEOTIDE SEQUENCE</scope>
    <source>
        <tissue evidence="1">Leaf</tissue>
    </source>
</reference>
<protein>
    <submittedName>
        <fullName evidence="1">Branched-chain-amino-acid aminotransferase 3ic isoform X2</fullName>
    </submittedName>
</protein>